<dbReference type="SUPFAM" id="SSF49899">
    <property type="entry name" value="Concanavalin A-like lectins/glucanases"/>
    <property type="match status" value="1"/>
</dbReference>
<dbReference type="RefSeq" id="XP_001309259.1">
    <property type="nucleotide sequence ID" value="XM_001309258.1"/>
</dbReference>
<gene>
    <name evidence="1" type="ORF">TVAG_148310</name>
</gene>
<dbReference type="PANTHER" id="PTHR13743:SF161">
    <property type="entry name" value="BEIGE_BEACH DOMAIN CONTAINING PROTEIN"/>
    <property type="match status" value="1"/>
</dbReference>
<dbReference type="InterPro" id="IPR050865">
    <property type="entry name" value="BEACH_Domain"/>
</dbReference>
<protein>
    <recommendedName>
        <fullName evidence="3">DUF4704 domain-containing protein</fullName>
    </recommendedName>
</protein>
<reference evidence="1" key="1">
    <citation type="submission" date="2006-10" db="EMBL/GenBank/DDBJ databases">
        <authorList>
            <person name="Amadeo P."/>
            <person name="Zhao Q."/>
            <person name="Wortman J."/>
            <person name="Fraser-Liggett C."/>
            <person name="Carlton J."/>
        </authorList>
    </citation>
    <scope>NUCLEOTIDE SEQUENCE</scope>
    <source>
        <strain evidence="1">G3</strain>
    </source>
</reference>
<evidence type="ECO:0000313" key="1">
    <source>
        <dbReference type="EMBL" id="EAX96329.1"/>
    </source>
</evidence>
<dbReference type="Gene3D" id="2.60.120.200">
    <property type="match status" value="1"/>
</dbReference>
<dbReference type="VEuPathDB" id="TrichDB:TVAG_148310"/>
<dbReference type="PANTHER" id="PTHR13743">
    <property type="entry name" value="BEIGE/BEACH-RELATED"/>
    <property type="match status" value="1"/>
</dbReference>
<keyword evidence="2" id="KW-1185">Reference proteome</keyword>
<evidence type="ECO:0000313" key="2">
    <source>
        <dbReference type="Proteomes" id="UP000001542"/>
    </source>
</evidence>
<dbReference type="Pfam" id="PF13385">
    <property type="entry name" value="Laminin_G_3"/>
    <property type="match status" value="1"/>
</dbReference>
<dbReference type="Proteomes" id="UP000001542">
    <property type="component" value="Unassembled WGS sequence"/>
</dbReference>
<dbReference type="InParanoid" id="A2FFJ9"/>
<name>A2FFJ9_TRIV3</name>
<dbReference type="AlphaFoldDB" id="A2FFJ9"/>
<dbReference type="EMBL" id="DS113764">
    <property type="protein sequence ID" value="EAX96329.1"/>
    <property type="molecule type" value="Genomic_DNA"/>
</dbReference>
<accession>A2FFJ9</accession>
<dbReference type="VEuPathDB" id="TrichDB:TVAGG3_0799150"/>
<dbReference type="KEGG" id="tva:4754099"/>
<organism evidence="1 2">
    <name type="scientific">Trichomonas vaginalis (strain ATCC PRA-98 / G3)</name>
    <dbReference type="NCBI Taxonomy" id="412133"/>
    <lineage>
        <taxon>Eukaryota</taxon>
        <taxon>Metamonada</taxon>
        <taxon>Parabasalia</taxon>
        <taxon>Trichomonadida</taxon>
        <taxon>Trichomonadidae</taxon>
        <taxon>Trichomonas</taxon>
    </lineage>
</organism>
<dbReference type="InterPro" id="IPR013320">
    <property type="entry name" value="ConA-like_dom_sf"/>
</dbReference>
<proteinExistence type="predicted"/>
<sequence>MAEVLNRLSNKVVSIGKHIKKDSILPKLFSQIGSFYQKLHVTNNESNVDEIEIARTAYFIFIKHLMNDQRIFEIFFSDSFFLQCMLSFLFEENLQNYAIEIISSYIQITRSAEFISPLQSVIALTISSLPSPKHAELLLNLLNMLNDNLAIRRNMCIIFSPICPSIIQVMLRPDILTTLFETCATFLAIMSPFYTFNVPLTERSTIFSDKNDDVLFVRMIQLLAGDIVSAIFPTFIVKQPIALKVMILMFYNTKKIKDVADFALNLCKFSPVNIQKFASIDLSKFLTDILEEEKKSPTLDEETIGIFLNIYGMTAVMYSNAVSAIKFISLLTPTTNNTISNYQLKYFDCLNYIASTSLNEPKSCLTLNGFSVKNKLDGKDLTKDGFTVTAWVWIAQNENSYKVNIWEISDGNDAIGIFLQGTKIYFHQTNGDFESQGKISVNLQLNHWHFVAISYSKDENTGMITYAVNSNESDQMRVTLLDFTSHWENAVMEFGGKLSENVPVPSRVTNTGLFRLLYYKEVMKIYEIGFENQQNLPFSPYLFFNDFHDPSNKIRNGFVDIIIERCGVACLLPLFSMNDLRYSNGEKFDLQFDSALCLLINIVMYSTDSQILFYHAHGFHIFIYLIMKYWIEKFSLKTYNQLIVSLTSFKVDMLQQ</sequence>
<reference evidence="1" key="2">
    <citation type="journal article" date="2007" name="Science">
        <title>Draft genome sequence of the sexually transmitted pathogen Trichomonas vaginalis.</title>
        <authorList>
            <person name="Carlton J.M."/>
            <person name="Hirt R.P."/>
            <person name="Silva J.C."/>
            <person name="Delcher A.L."/>
            <person name="Schatz M."/>
            <person name="Zhao Q."/>
            <person name="Wortman J.R."/>
            <person name="Bidwell S.L."/>
            <person name="Alsmark U.C.M."/>
            <person name="Besteiro S."/>
            <person name="Sicheritz-Ponten T."/>
            <person name="Noel C.J."/>
            <person name="Dacks J.B."/>
            <person name="Foster P.G."/>
            <person name="Simillion C."/>
            <person name="Van de Peer Y."/>
            <person name="Miranda-Saavedra D."/>
            <person name="Barton G.J."/>
            <person name="Westrop G.D."/>
            <person name="Mueller S."/>
            <person name="Dessi D."/>
            <person name="Fiori P.L."/>
            <person name="Ren Q."/>
            <person name="Paulsen I."/>
            <person name="Zhang H."/>
            <person name="Bastida-Corcuera F.D."/>
            <person name="Simoes-Barbosa A."/>
            <person name="Brown M.T."/>
            <person name="Hayes R.D."/>
            <person name="Mukherjee M."/>
            <person name="Okumura C.Y."/>
            <person name="Schneider R."/>
            <person name="Smith A.J."/>
            <person name="Vanacova S."/>
            <person name="Villalvazo M."/>
            <person name="Haas B.J."/>
            <person name="Pertea M."/>
            <person name="Feldblyum T.V."/>
            <person name="Utterback T.R."/>
            <person name="Shu C.L."/>
            <person name="Osoegawa K."/>
            <person name="de Jong P.J."/>
            <person name="Hrdy I."/>
            <person name="Horvathova L."/>
            <person name="Zubacova Z."/>
            <person name="Dolezal P."/>
            <person name="Malik S.B."/>
            <person name="Logsdon J.M. Jr."/>
            <person name="Henze K."/>
            <person name="Gupta A."/>
            <person name="Wang C.C."/>
            <person name="Dunne R.L."/>
            <person name="Upcroft J.A."/>
            <person name="Upcroft P."/>
            <person name="White O."/>
            <person name="Salzberg S.L."/>
            <person name="Tang P."/>
            <person name="Chiu C.-H."/>
            <person name="Lee Y.-S."/>
            <person name="Embley T.M."/>
            <person name="Coombs G.H."/>
            <person name="Mottram J.C."/>
            <person name="Tachezy J."/>
            <person name="Fraser-Liggett C.M."/>
            <person name="Johnson P.J."/>
        </authorList>
    </citation>
    <scope>NUCLEOTIDE SEQUENCE [LARGE SCALE GENOMIC DNA]</scope>
    <source>
        <strain evidence="1">G3</strain>
    </source>
</reference>
<evidence type="ECO:0008006" key="3">
    <source>
        <dbReference type="Google" id="ProtNLM"/>
    </source>
</evidence>